<dbReference type="Proteomes" id="UP000050349">
    <property type="component" value="Unassembled WGS sequence"/>
</dbReference>
<dbReference type="EMBL" id="LJXB01000080">
    <property type="protein sequence ID" value="KPU58776.1"/>
    <property type="molecule type" value="Genomic_DNA"/>
</dbReference>
<evidence type="ECO:0000256" key="1">
    <source>
        <dbReference type="SAM" id="MobiDB-lite"/>
    </source>
</evidence>
<dbReference type="AlphaFoldDB" id="A0A0P8Z1F0"/>
<feature type="region of interest" description="Disordered" evidence="1">
    <location>
        <begin position="380"/>
        <end position="399"/>
    </location>
</feature>
<evidence type="ECO:0000313" key="3">
    <source>
        <dbReference type="Proteomes" id="UP000050349"/>
    </source>
</evidence>
<comment type="caution">
    <text evidence="2">The sequence shown here is derived from an EMBL/GenBank/DDBJ whole genome shotgun (WGS) entry which is preliminary data.</text>
</comment>
<reference evidence="2 3" key="1">
    <citation type="submission" date="2015-09" db="EMBL/GenBank/DDBJ databases">
        <authorList>
            <person name="Jackson K.R."/>
            <person name="Lunt B.L."/>
            <person name="Fisher J.N.B."/>
            <person name="Gardner A.V."/>
            <person name="Bailey M.E."/>
            <person name="Deus L.M."/>
            <person name="Earl A.S."/>
            <person name="Gibby P.D."/>
            <person name="Hartmann K.A."/>
            <person name="Liu J.E."/>
            <person name="Manci A.M."/>
            <person name="Nielsen D.A."/>
            <person name="Solomon M.B."/>
            <person name="Breakwell D.P."/>
            <person name="Burnett S.H."/>
            <person name="Grose J.H."/>
        </authorList>
    </citation>
    <scope>NUCLEOTIDE SEQUENCE [LARGE SCALE GENOMIC DNA]</scope>
    <source>
        <strain evidence="2 3">S613</strain>
    </source>
</reference>
<proteinExistence type="predicted"/>
<gene>
    <name evidence="2" type="ORF">AN403_2798</name>
</gene>
<protein>
    <submittedName>
        <fullName evidence="2">Uncharacterized protein</fullName>
    </submittedName>
</protein>
<dbReference type="OrthoDB" id="6891193at2"/>
<sequence>MSTFTKLSAQQQRLLDYKAMLRGRRTIDFGAPEPMPNKLLPATADDPGNQVPKSEQGLAMTFKVSKFPDYDLNDNGQVIMQLRIDGVAVGTPLTGTRPLEDSWFDQRITLPAGYTNRAGEHKVMVYLTVRFNNYESPDFVLRVDMQPPRPTLDTVVPDKIKTDGITAEYFDTNANVLLSYPGNYGDPKIDDVIEFMLAEYKASGEVDFDTARLIGTAVRLTPTTPLQTTNLTKAFLEDGADEGERAIFVYATDRKGNKSLASPPVKVDVSLIPAPKNETVDVPLHDVDNLILLADAQTPVSAVFDYDNFQKNDQLRISIDKQPLGDIDVDAVPFDFDLTYKQLFNGDLGVKTVDLEWQVRRNNKFYPPTPASKTLNVDLRKPGMPVDPDNPGTPGSPDLRLKPVMVFGTNRLEPNKLNKRDLVAGAIVTVPIFEGHKDKDRIQLRVLGVDLSEAEGGVVTLDGTETDETVLEFGIPGRLIADVGNNKNAFVDYVVSHKDVNETIALSPRQTVEIHITPNVMVQPDFAVYGVGGDGPELHCGSLVVDPDSTLKAVEVKFSGDSRLADINIKFYVQGYENTKDDTGKNIPGDIILDAASMVEKTPDAGEANTGFSVFFPWQVFDKIRNGWCTLHCSAKLDGYTTPSDPVLFRVGMFNPGNGEFCPLIR</sequence>
<accession>A0A0P8Z1F0</accession>
<organism evidence="2 3">
    <name type="scientific">Pseudomonas fluorescens</name>
    <dbReference type="NCBI Taxonomy" id="294"/>
    <lineage>
        <taxon>Bacteria</taxon>
        <taxon>Pseudomonadati</taxon>
        <taxon>Pseudomonadota</taxon>
        <taxon>Gammaproteobacteria</taxon>
        <taxon>Pseudomonadales</taxon>
        <taxon>Pseudomonadaceae</taxon>
        <taxon>Pseudomonas</taxon>
    </lineage>
</organism>
<dbReference type="PATRIC" id="fig|294.162.peg.3289"/>
<name>A0A0P8Z1F0_PSEFL</name>
<dbReference type="RefSeq" id="WP_057398296.1">
    <property type="nucleotide sequence ID" value="NZ_LJXB01000080.1"/>
</dbReference>
<evidence type="ECO:0000313" key="2">
    <source>
        <dbReference type="EMBL" id="KPU58776.1"/>
    </source>
</evidence>